<protein>
    <submittedName>
        <fullName evidence="4">Sterol desaturase/sphingolipid hydroxylase, fatty acid hydroxylase superfamily</fullName>
    </submittedName>
</protein>
<dbReference type="Pfam" id="PF04116">
    <property type="entry name" value="FA_hydroxylase"/>
    <property type="match status" value="1"/>
</dbReference>
<accession>A0A1G9JWE6</accession>
<feature type="transmembrane region" description="Helical" evidence="2">
    <location>
        <begin position="50"/>
        <end position="69"/>
    </location>
</feature>
<gene>
    <name evidence="4" type="ORF">SAMN05661010_01641</name>
</gene>
<name>A0A1G9JWE6_9GAMM</name>
<dbReference type="GO" id="GO:0008610">
    <property type="term" value="P:lipid biosynthetic process"/>
    <property type="evidence" value="ECO:0007669"/>
    <property type="project" value="InterPro"/>
</dbReference>
<evidence type="ECO:0000256" key="1">
    <source>
        <dbReference type="SAM" id="MobiDB-lite"/>
    </source>
</evidence>
<feature type="region of interest" description="Disordered" evidence="1">
    <location>
        <begin position="244"/>
        <end position="266"/>
    </location>
</feature>
<keyword evidence="2" id="KW-0472">Membrane</keyword>
<dbReference type="EMBL" id="FNGI01000003">
    <property type="protein sequence ID" value="SDL41505.1"/>
    <property type="molecule type" value="Genomic_DNA"/>
</dbReference>
<evidence type="ECO:0000259" key="3">
    <source>
        <dbReference type="Pfam" id="PF04116"/>
    </source>
</evidence>
<keyword evidence="2" id="KW-0812">Transmembrane</keyword>
<keyword evidence="5" id="KW-1185">Reference proteome</keyword>
<dbReference type="STRING" id="119000.SAMN05661010_01641"/>
<sequence>MLEKQKTYRQEYRDSTPGWYRGELHLGFTLIFTIGTIYYCWGQLQSPTAWEWMLIIPMFLFGNYIEWAAHRYILHRPIKGLRMVYQRHVNSHHRFFTHDDLSFQDQKDWRALLFPPFAPVMFVLSVVPIALVLGAVWSANAAYIAVIFMAGYYLMYEGLHTLSHVENSRFLDNIPLVNTVRRMHVIHHHPGLMQQRNFNLTFPICDAIFGTSDLEHGFWRTMFNGAKHEGMREEDRKRYENFYRGKGARDPWPPRGERETKKLAEE</sequence>
<dbReference type="Proteomes" id="UP000198654">
    <property type="component" value="Unassembled WGS sequence"/>
</dbReference>
<feature type="compositionally biased region" description="Basic and acidic residues" evidence="1">
    <location>
        <begin position="255"/>
        <end position="266"/>
    </location>
</feature>
<proteinExistence type="predicted"/>
<feature type="transmembrane region" description="Helical" evidence="2">
    <location>
        <begin position="112"/>
        <end position="135"/>
    </location>
</feature>
<evidence type="ECO:0000313" key="5">
    <source>
        <dbReference type="Proteomes" id="UP000198654"/>
    </source>
</evidence>
<dbReference type="OrthoDB" id="5965958at2"/>
<feature type="transmembrane region" description="Helical" evidence="2">
    <location>
        <begin position="24"/>
        <end position="44"/>
    </location>
</feature>
<feature type="domain" description="Fatty acid hydroxylase" evidence="3">
    <location>
        <begin position="58"/>
        <end position="211"/>
    </location>
</feature>
<evidence type="ECO:0000256" key="2">
    <source>
        <dbReference type="SAM" id="Phobius"/>
    </source>
</evidence>
<dbReference type="RefSeq" id="WP_089727392.1">
    <property type="nucleotide sequence ID" value="NZ_FNGI01000003.1"/>
</dbReference>
<reference evidence="4 5" key="1">
    <citation type="submission" date="2016-10" db="EMBL/GenBank/DDBJ databases">
        <authorList>
            <person name="de Groot N.N."/>
        </authorList>
    </citation>
    <scope>NUCLEOTIDE SEQUENCE [LARGE SCALE GENOMIC DNA]</scope>
    <source>
        <strain evidence="4 5">DSM 14789</strain>
    </source>
</reference>
<dbReference type="GO" id="GO:0016491">
    <property type="term" value="F:oxidoreductase activity"/>
    <property type="evidence" value="ECO:0007669"/>
    <property type="project" value="InterPro"/>
</dbReference>
<organism evidence="4 5">
    <name type="scientific">Modicisalibacter muralis</name>
    <dbReference type="NCBI Taxonomy" id="119000"/>
    <lineage>
        <taxon>Bacteria</taxon>
        <taxon>Pseudomonadati</taxon>
        <taxon>Pseudomonadota</taxon>
        <taxon>Gammaproteobacteria</taxon>
        <taxon>Oceanospirillales</taxon>
        <taxon>Halomonadaceae</taxon>
        <taxon>Modicisalibacter</taxon>
    </lineage>
</organism>
<feature type="transmembrane region" description="Helical" evidence="2">
    <location>
        <begin position="141"/>
        <end position="159"/>
    </location>
</feature>
<dbReference type="InterPro" id="IPR006694">
    <property type="entry name" value="Fatty_acid_hydroxylase"/>
</dbReference>
<evidence type="ECO:0000313" key="4">
    <source>
        <dbReference type="EMBL" id="SDL41505.1"/>
    </source>
</evidence>
<keyword evidence="2" id="KW-1133">Transmembrane helix</keyword>
<dbReference type="AlphaFoldDB" id="A0A1G9JWE6"/>
<dbReference type="GO" id="GO:0005506">
    <property type="term" value="F:iron ion binding"/>
    <property type="evidence" value="ECO:0007669"/>
    <property type="project" value="InterPro"/>
</dbReference>